<organism evidence="9 10">
    <name type="scientific">Pyronema omphalodes (strain CBS 100304)</name>
    <name type="common">Pyronema confluens</name>
    <dbReference type="NCBI Taxonomy" id="1076935"/>
    <lineage>
        <taxon>Eukaryota</taxon>
        <taxon>Fungi</taxon>
        <taxon>Dikarya</taxon>
        <taxon>Ascomycota</taxon>
        <taxon>Pezizomycotina</taxon>
        <taxon>Pezizomycetes</taxon>
        <taxon>Pezizales</taxon>
        <taxon>Pyronemataceae</taxon>
        <taxon>Pyronema</taxon>
    </lineage>
</organism>
<feature type="compositionally biased region" description="Polar residues" evidence="6">
    <location>
        <begin position="331"/>
        <end position="359"/>
    </location>
</feature>
<accession>U4LB89</accession>
<sequence length="1944" mass="215610">MARVASLGLHTPTALSYCFTEKLLPDPPPPDSYQWTTGLPHEELLVLKHAVIWSQGGVIRRVFRYEVEKDPVIQALLVWFPSDEPAGASNGPQSNGLDEDDERVTYYNGFPEGNKRTPDWNDGEHKAKKRVNTWSNERRSYANQLGNFPKAFGGNRGAAVMEDDDEEEGEEEGKKGLARALVVFLKGQTYVYFLSGVMHVIRLPFEIDYAVPSPHGLILQRKFMELPPPPKFSTGNVFTTKPPNLGRDRQTLFTLTDPLSEPGLVITSNNLPCDGKILYISPSSELSTEREDVSGKTPATYPEVIFAVTYHAEENQIVVWQVRYVPQDRPINTQRRPQSSHGRSISLRRSSFGTNTGATTPIGGLNASLQASLGTSMTSKPVRDSLGPGDISSFNILGEDFETMGTRRSSRRVSSMMARSDLAGGHETSQRFADVSSSIGPAFGGPPAPPPSVMLDDTGDDLLNELNMGNLGIDSMDDGQYDGGGFKHEVVMHRLDSFPCTLTPEEAENATGQNGLLHVFTLRDPPSVSAAIVAGKDSPGKRVVLFFVNRKERSFLQLTYNIQIHSTIPKGYSRRSSTKHGAGAVAMGYTPVLVNKFYRRDILDGIKIQDGGVQKIVILTEDGKFSLYSPWTSLMDIYLPPTLARWNPNVVGADGSRRVSRKKDFTRTLSTTPENYKRLEYPEPGGRFTVLDGSNVRHRISISLAPRESATKTCLETLRIILGASTGVTVGEWVYTTWMTVVKYLQTQADPEVSVSPQDVKGTAPQDEWRAFVITMFALAIPELPEPKLQPRKKSAFVRSASMVAEKEWEELIGHDGEWGPAPDNLRSSAWRWMTEEMEERRMGQATQASTRTRSSLGAASADGRMLNKTVVDCISDAREFLRSPTGETQSALLENTGQMPEIKRTGLAVCLVALHLLREEWKLDIFMEGSTRRLAPVLRQISIWLGWQTWAEEYCLEDVEMIGWQYDESRLTTPNLPGEPFNPPDIMQWIVSCVKGKAPDRFTVLQDIVAPTATTPQNSQSSTPRNPFSPPPAPPAPPVQKAVFAKLTPRTRVITTLYTTIATAGKTDVDICEKMVELNVTLDSLQSLPEGVQARLREAIARCQEQPPTTWGVTALDLVGRKDLRMLIEPAKGRRETGTQWKEATSHEASKDVRSICDSTFETETIGSYDPMSELDRQAVSKLLFKDDRRIYEAGRLLKSDKPAAAKCFPQPHWTEHETLEHYREIAARVAMRTLAVPTGRGLFHFSSRIPLLTERFPVVGFNLNCVVKPAGATVAAEKALYVEEKVSWAFFHAGVSAGVSISRDAKEIDTSWIVFNKPPELTNRHGGFLLGLGLNGHLRNIVKWHAYNYLTPKHPMVSIGLLLGMSASFLGTMDGTITRLLSVHVTRLLPIGSADLNIAPLTQTAGVMGIGLLYANTQHRRMSEIMLSEIEYVEKDDSCVPSDTLRDEGYRLAAGFALGFINLGFGADLRGLHDMRLVERLLAIAVGPKKVSIVHTLDKATAGATIAIALIYMKTNDKSVADKIDVPETAHLFDYVRPDIFLLRTVAKNLIMWDKIHGSFEWIRDNLRPFFRSRYLMNNIHILDSEDLPFYNIMAGLCFSVALRYAGSGDENVRDVLIHYLDQFIRLASMPAVNHDQKLTKTTIRNCQDLLSLSVCTVMAGTGDIAVFRRLRRLHGRVEADVPYGSHLATHLAMGVLFLGSGTFTFGTSNIAIASLLCAFYPLFPTGPLDNKSHLQALRHLWVLAVENRCIVPRDVETMRPVQLPITIALKNGEEINKLAPCLLPELDTISSVTTNSSEHWTVVLDFLNSEAHRAGFDRSQSIFVHRRSAHASQSTVFQGSLQALDEKENDKAPFEWLGELDAFAGLNKTEKALVFRGGEAGGGECVDQRLELEAAIRGGLNRNRLKNVAAVLARRENESNLWFSDEMVENLKAMVWARGGN</sequence>
<dbReference type="EMBL" id="HF935356">
    <property type="protein sequence ID" value="CCX07558.1"/>
    <property type="molecule type" value="Genomic_DNA"/>
</dbReference>
<dbReference type="GO" id="GO:0005680">
    <property type="term" value="C:anaphase-promoting complex"/>
    <property type="evidence" value="ECO:0007669"/>
    <property type="project" value="InterPro"/>
</dbReference>
<dbReference type="GO" id="GO:0007091">
    <property type="term" value="P:metaphase/anaphase transition of mitotic cell cycle"/>
    <property type="evidence" value="ECO:0007669"/>
    <property type="project" value="TreeGrafter"/>
</dbReference>
<dbReference type="GO" id="GO:0051301">
    <property type="term" value="P:cell division"/>
    <property type="evidence" value="ECO:0007669"/>
    <property type="project" value="UniProtKB-KW"/>
</dbReference>
<gene>
    <name evidence="9" type="ORF">PCON_07147</name>
</gene>
<evidence type="ECO:0000256" key="1">
    <source>
        <dbReference type="ARBA" id="ARBA00010547"/>
    </source>
</evidence>
<dbReference type="InterPro" id="IPR011989">
    <property type="entry name" value="ARM-like"/>
</dbReference>
<dbReference type="InterPro" id="IPR024990">
    <property type="entry name" value="Apc1"/>
</dbReference>
<dbReference type="FunFam" id="1.25.10.10:FF:000217">
    <property type="entry name" value="20S cyclosome subunit (APC1/BimE)"/>
    <property type="match status" value="1"/>
</dbReference>
<feature type="domain" description="Anaphase-promoting complex subunit 1 N-terminal" evidence="7">
    <location>
        <begin position="246"/>
        <end position="775"/>
    </location>
</feature>
<dbReference type="GO" id="GO:0070979">
    <property type="term" value="P:protein K11-linked ubiquitination"/>
    <property type="evidence" value="ECO:0007669"/>
    <property type="project" value="TreeGrafter"/>
</dbReference>
<evidence type="ECO:0000256" key="5">
    <source>
        <dbReference type="ARBA" id="ARBA00023306"/>
    </source>
</evidence>
<dbReference type="InterPro" id="IPR048971">
    <property type="entry name" value="Apc1_3rd"/>
</dbReference>
<evidence type="ECO:0000256" key="6">
    <source>
        <dbReference type="SAM" id="MobiDB-lite"/>
    </source>
</evidence>
<feature type="region of interest" description="Disordered" evidence="6">
    <location>
        <begin position="331"/>
        <end position="363"/>
    </location>
</feature>
<keyword evidence="10" id="KW-1185">Reference proteome</keyword>
<evidence type="ECO:0000256" key="3">
    <source>
        <dbReference type="ARBA" id="ARBA00022737"/>
    </source>
</evidence>
<dbReference type="GO" id="GO:0060090">
    <property type="term" value="F:molecular adaptor activity"/>
    <property type="evidence" value="ECO:0007669"/>
    <property type="project" value="TreeGrafter"/>
</dbReference>
<proteinExistence type="inferred from homology"/>
<evidence type="ECO:0000256" key="2">
    <source>
        <dbReference type="ARBA" id="ARBA00022618"/>
    </source>
</evidence>
<evidence type="ECO:0000259" key="7">
    <source>
        <dbReference type="Pfam" id="PF12859"/>
    </source>
</evidence>
<keyword evidence="3" id="KW-0677">Repeat</keyword>
<feature type="region of interest" description="Disordered" evidence="6">
    <location>
        <begin position="1014"/>
        <end position="1040"/>
    </location>
</feature>
<dbReference type="FunFam" id="1.25.10.10:FF:000400">
    <property type="entry name" value="20S cyclosome subunit (APC1/BimE), putative"/>
    <property type="match status" value="1"/>
</dbReference>
<evidence type="ECO:0000259" key="8">
    <source>
        <dbReference type="Pfam" id="PF21282"/>
    </source>
</evidence>
<comment type="similarity">
    <text evidence="1">Belongs to the APC1 family.</text>
</comment>
<dbReference type="Pfam" id="PF21282">
    <property type="entry name" value="APC1_3rd"/>
    <property type="match status" value="1"/>
</dbReference>
<dbReference type="GO" id="GO:0031145">
    <property type="term" value="P:anaphase-promoting complex-dependent catabolic process"/>
    <property type="evidence" value="ECO:0007669"/>
    <property type="project" value="TreeGrafter"/>
</dbReference>
<evidence type="ECO:0000313" key="9">
    <source>
        <dbReference type="EMBL" id="CCX07558.1"/>
    </source>
</evidence>
<keyword evidence="4" id="KW-0498">Mitosis</keyword>
<dbReference type="InterPro" id="IPR049255">
    <property type="entry name" value="Apc1_N"/>
</dbReference>
<protein>
    <submittedName>
        <fullName evidence="9">Similar to Negative regulator of mitosis acc. no. P24686</fullName>
    </submittedName>
</protein>
<name>U4LB89_PYROM</name>
<dbReference type="PANTHER" id="PTHR12827">
    <property type="entry name" value="MEIOTIC CHECKPOINT REGULATOR TSG24 FAMILY MEMBER"/>
    <property type="match status" value="1"/>
</dbReference>
<dbReference type="Pfam" id="PF12859">
    <property type="entry name" value="ANAPC1"/>
    <property type="match status" value="2"/>
</dbReference>
<dbReference type="eggNOG" id="KOG1858">
    <property type="taxonomic scope" value="Eukaryota"/>
</dbReference>
<keyword evidence="5" id="KW-0131">Cell cycle</keyword>
<feature type="compositionally biased region" description="Pro residues" evidence="6">
    <location>
        <begin position="1028"/>
        <end position="1039"/>
    </location>
</feature>
<reference evidence="9 10" key="1">
    <citation type="journal article" date="2013" name="PLoS Genet.">
        <title>The genome and development-dependent transcriptomes of Pyronema confluens: a window into fungal evolution.</title>
        <authorList>
            <person name="Traeger S."/>
            <person name="Altegoer F."/>
            <person name="Freitag M."/>
            <person name="Gabaldon T."/>
            <person name="Kempken F."/>
            <person name="Kumar A."/>
            <person name="Marcet-Houben M."/>
            <person name="Poggeler S."/>
            <person name="Stajich J.E."/>
            <person name="Nowrousian M."/>
        </authorList>
    </citation>
    <scope>NUCLEOTIDE SEQUENCE [LARGE SCALE GENOMIC DNA]</scope>
    <source>
        <strain evidence="10">CBS 100304</strain>
        <tissue evidence="9">Vegetative mycelium</tissue>
    </source>
</reference>
<dbReference type="OrthoDB" id="26401at2759"/>
<feature type="domain" description="Anaphase-promoting complex subunit 1 beta-sandwich" evidence="8">
    <location>
        <begin position="1751"/>
        <end position="1830"/>
    </location>
</feature>
<evidence type="ECO:0000313" key="10">
    <source>
        <dbReference type="Proteomes" id="UP000018144"/>
    </source>
</evidence>
<dbReference type="STRING" id="1076935.U4LB89"/>
<evidence type="ECO:0000256" key="4">
    <source>
        <dbReference type="ARBA" id="ARBA00022776"/>
    </source>
</evidence>
<keyword evidence="2" id="KW-0132">Cell division</keyword>
<feature type="domain" description="Anaphase-promoting complex subunit 1 N-terminal" evidence="7">
    <location>
        <begin position="30"/>
        <end position="227"/>
    </location>
</feature>
<dbReference type="PANTHER" id="PTHR12827:SF3">
    <property type="entry name" value="ANAPHASE-PROMOTING COMPLEX SUBUNIT 1"/>
    <property type="match status" value="1"/>
</dbReference>
<dbReference type="Proteomes" id="UP000018144">
    <property type="component" value="Unassembled WGS sequence"/>
</dbReference>
<dbReference type="Gene3D" id="1.25.10.10">
    <property type="entry name" value="Leucine-rich Repeat Variant"/>
    <property type="match status" value="2"/>
</dbReference>
<feature type="compositionally biased region" description="Polar residues" evidence="6">
    <location>
        <begin position="1014"/>
        <end position="1027"/>
    </location>
</feature>